<proteinExistence type="predicted"/>
<feature type="transmembrane region" description="Helical" evidence="1">
    <location>
        <begin position="57"/>
        <end position="75"/>
    </location>
</feature>
<dbReference type="EMBL" id="VTPC01000932">
    <property type="protein sequence ID" value="KAF2903781.1"/>
    <property type="molecule type" value="Genomic_DNA"/>
</dbReference>
<feature type="transmembrane region" description="Helical" evidence="1">
    <location>
        <begin position="181"/>
        <end position="202"/>
    </location>
</feature>
<comment type="caution">
    <text evidence="2">The sequence shown here is derived from an EMBL/GenBank/DDBJ whole genome shotgun (WGS) entry which is preliminary data.</text>
</comment>
<dbReference type="OrthoDB" id="10256463at2759"/>
<feature type="transmembrane region" description="Helical" evidence="1">
    <location>
        <begin position="30"/>
        <end position="50"/>
    </location>
</feature>
<keyword evidence="3" id="KW-1185">Reference proteome</keyword>
<gene>
    <name evidence="2" type="ORF">ILUMI_02387</name>
</gene>
<sequence length="215" mass="24929">MFLELYGVFAKVFTKFNEKWRVRKERLKQLFWVSFTDVFIRITVSIMPPLTAKYKKIFVDFVGPMYSILILIFLLDYGRTFKSFELGLSPVSVVLCYMIFMPIICFILNLIGRSSLTFLEIFALIGYALYGHILALLVSFLITQENNDAVFFVCLVVFGGLSTLRMVLLQLQLIPQPVARLLVCSLVSVIHILFLVFLHFTFMHPQFIYGNKNHI</sequence>
<dbReference type="Proteomes" id="UP000801492">
    <property type="component" value="Unassembled WGS sequence"/>
</dbReference>
<feature type="transmembrane region" description="Helical" evidence="1">
    <location>
        <begin position="118"/>
        <end position="143"/>
    </location>
</feature>
<protein>
    <recommendedName>
        <fullName evidence="4">Protein YIPF3</fullName>
    </recommendedName>
</protein>
<evidence type="ECO:0000313" key="3">
    <source>
        <dbReference type="Proteomes" id="UP000801492"/>
    </source>
</evidence>
<feature type="transmembrane region" description="Helical" evidence="1">
    <location>
        <begin position="87"/>
        <end position="111"/>
    </location>
</feature>
<keyword evidence="1" id="KW-0812">Transmembrane</keyword>
<organism evidence="2 3">
    <name type="scientific">Ignelater luminosus</name>
    <name type="common">Cucubano</name>
    <name type="synonym">Pyrophorus luminosus</name>
    <dbReference type="NCBI Taxonomy" id="2038154"/>
    <lineage>
        <taxon>Eukaryota</taxon>
        <taxon>Metazoa</taxon>
        <taxon>Ecdysozoa</taxon>
        <taxon>Arthropoda</taxon>
        <taxon>Hexapoda</taxon>
        <taxon>Insecta</taxon>
        <taxon>Pterygota</taxon>
        <taxon>Neoptera</taxon>
        <taxon>Endopterygota</taxon>
        <taxon>Coleoptera</taxon>
        <taxon>Polyphaga</taxon>
        <taxon>Elateriformia</taxon>
        <taxon>Elateroidea</taxon>
        <taxon>Elateridae</taxon>
        <taxon>Agrypninae</taxon>
        <taxon>Pyrophorini</taxon>
        <taxon>Ignelater</taxon>
    </lineage>
</organism>
<evidence type="ECO:0008006" key="4">
    <source>
        <dbReference type="Google" id="ProtNLM"/>
    </source>
</evidence>
<evidence type="ECO:0000256" key="1">
    <source>
        <dbReference type="SAM" id="Phobius"/>
    </source>
</evidence>
<evidence type="ECO:0000313" key="2">
    <source>
        <dbReference type="EMBL" id="KAF2903781.1"/>
    </source>
</evidence>
<keyword evidence="1" id="KW-0472">Membrane</keyword>
<name>A0A8K0GLE2_IGNLU</name>
<dbReference type="AlphaFoldDB" id="A0A8K0GLE2"/>
<keyword evidence="1" id="KW-1133">Transmembrane helix</keyword>
<reference evidence="2" key="1">
    <citation type="submission" date="2019-08" db="EMBL/GenBank/DDBJ databases">
        <title>The genome of the North American firefly Photinus pyralis.</title>
        <authorList>
            <consortium name="Photinus pyralis genome working group"/>
            <person name="Fallon T.R."/>
            <person name="Sander Lower S.E."/>
            <person name="Weng J.-K."/>
        </authorList>
    </citation>
    <scope>NUCLEOTIDE SEQUENCE</scope>
    <source>
        <strain evidence="2">TRF0915ILg1</strain>
        <tissue evidence="2">Whole body</tissue>
    </source>
</reference>
<accession>A0A8K0GLE2</accession>
<feature type="transmembrane region" description="Helical" evidence="1">
    <location>
        <begin position="149"/>
        <end position="169"/>
    </location>
</feature>